<feature type="chain" id="PRO_5028853280" description="DUF4168 domain-containing protein" evidence="1">
    <location>
        <begin position="23"/>
        <end position="108"/>
    </location>
</feature>
<sequence>MKNRVATIALAALLLLAAQASAAATKDSVVKFYQSYLTLVSASDFVTLSRDQPEAYDAKFDAIAKEAGFEDAADALTAAESYAADTDVAALKLAVNDKILLQYRPFRE</sequence>
<name>A0A7C9MVF7_9BACT</name>
<keyword evidence="3" id="KW-1185">Reference proteome</keyword>
<dbReference type="OrthoDB" id="5460502at2"/>
<feature type="signal peptide" evidence="1">
    <location>
        <begin position="1"/>
        <end position="22"/>
    </location>
</feature>
<keyword evidence="1" id="KW-0732">Signal</keyword>
<dbReference type="Proteomes" id="UP000482487">
    <property type="component" value="Unassembled WGS sequence"/>
</dbReference>
<dbReference type="RefSeq" id="WP_160960913.1">
    <property type="nucleotide sequence ID" value="NZ_WVUD01000016.1"/>
</dbReference>
<proteinExistence type="predicted"/>
<evidence type="ECO:0000313" key="3">
    <source>
        <dbReference type="Proteomes" id="UP000482487"/>
    </source>
</evidence>
<comment type="caution">
    <text evidence="2">The sequence shown here is derived from an EMBL/GenBank/DDBJ whole genome shotgun (WGS) entry which is preliminary data.</text>
</comment>
<gene>
    <name evidence="2" type="ORF">GTA51_10505</name>
</gene>
<dbReference type="EMBL" id="WVUD01000016">
    <property type="protein sequence ID" value="MYL83554.1"/>
    <property type="molecule type" value="Genomic_DNA"/>
</dbReference>
<organism evidence="2 3">
    <name type="scientific">Solidesulfovibrio aerotolerans</name>
    <dbReference type="NCBI Taxonomy" id="295255"/>
    <lineage>
        <taxon>Bacteria</taxon>
        <taxon>Pseudomonadati</taxon>
        <taxon>Thermodesulfobacteriota</taxon>
        <taxon>Desulfovibrionia</taxon>
        <taxon>Desulfovibrionales</taxon>
        <taxon>Desulfovibrionaceae</taxon>
        <taxon>Solidesulfovibrio</taxon>
    </lineage>
</organism>
<accession>A0A7C9MVF7</accession>
<evidence type="ECO:0008006" key="4">
    <source>
        <dbReference type="Google" id="ProtNLM"/>
    </source>
</evidence>
<protein>
    <recommendedName>
        <fullName evidence="4">DUF4168 domain-containing protein</fullName>
    </recommendedName>
</protein>
<evidence type="ECO:0000256" key="1">
    <source>
        <dbReference type="SAM" id="SignalP"/>
    </source>
</evidence>
<evidence type="ECO:0000313" key="2">
    <source>
        <dbReference type="EMBL" id="MYL83554.1"/>
    </source>
</evidence>
<dbReference type="AlphaFoldDB" id="A0A7C9MVF7"/>
<reference evidence="2 3" key="1">
    <citation type="submission" date="2020-01" db="EMBL/GenBank/DDBJ databases">
        <title>Genome sequence of Desulfovibrio aerotolerans DSM 16695(T).</title>
        <authorList>
            <person name="Karnachuk O."/>
            <person name="Avakyan M."/>
            <person name="Mardanov A."/>
            <person name="Kadnikov V."/>
            <person name="Ravin N."/>
        </authorList>
    </citation>
    <scope>NUCLEOTIDE SEQUENCE [LARGE SCALE GENOMIC DNA]</scope>
    <source>
        <strain evidence="2 3">DSM 16695</strain>
    </source>
</reference>